<dbReference type="GO" id="GO:0030288">
    <property type="term" value="C:outer membrane-bounded periplasmic space"/>
    <property type="evidence" value="ECO:0007669"/>
    <property type="project" value="TreeGrafter"/>
</dbReference>
<name>A0A1X1T4W9_9MYCO</name>
<dbReference type="PANTHER" id="PTHR30532:SF25">
    <property type="entry name" value="IRON(III) DICITRATE-BINDING PERIPLASMIC PROTEIN"/>
    <property type="match status" value="1"/>
</dbReference>
<dbReference type="Pfam" id="PF01497">
    <property type="entry name" value="Peripla_BP_2"/>
    <property type="match status" value="1"/>
</dbReference>
<evidence type="ECO:0000256" key="1">
    <source>
        <dbReference type="ARBA" id="ARBA00004196"/>
    </source>
</evidence>
<keyword evidence="9" id="KW-1185">Reference proteome</keyword>
<sequence length="361" mass="36927">MTRVDRRATSASALIVTLLTAAGCGGDGTQTAPSSTATTTTMVAGAGVLGNDRRPDEACAADPARPDPGPSLRWVHNAAGVEPPSVEVPEDAERIVVLAAGQLDTLCALGLQSRVVGAAVADGADGQPSYLGALLHAVPAVGSDSKPDTDAIAALRPDLILGAEGRTPGYAELAAIAPTVFTGTPGAAWEDDVRGVGAATARAGAAEEVLERFGADAAETREVSDATHFQVSVVALTDDSVRVYGASGFAASVLKAVGVDRPPLQRFTDRPYLDLSAGEGDLAGRADFSAADGDIVYVSFTSPAAKARAATVFDSVAWRRLGATRDSRVFVVNNEVWQTGQGPIAARGVVEDLRWANAPIN</sequence>
<evidence type="ECO:0000256" key="4">
    <source>
        <dbReference type="ARBA" id="ARBA00022729"/>
    </source>
</evidence>
<evidence type="ECO:0000256" key="3">
    <source>
        <dbReference type="ARBA" id="ARBA00022448"/>
    </source>
</evidence>
<dbReference type="RefSeq" id="WP_085130372.1">
    <property type="nucleotide sequence ID" value="NZ_LQOT01000076.1"/>
</dbReference>
<protein>
    <submittedName>
        <fullName evidence="8">Fe3+-citrate ABC transporter substrate-binding protein</fullName>
    </submittedName>
</protein>
<comment type="subcellular location">
    <subcellularLocation>
        <location evidence="1">Cell envelope</location>
    </subcellularLocation>
</comment>
<feature type="chain" id="PRO_5013253432" evidence="6">
    <location>
        <begin position="22"/>
        <end position="361"/>
    </location>
</feature>
<evidence type="ECO:0000256" key="5">
    <source>
        <dbReference type="SAM" id="MobiDB-lite"/>
    </source>
</evidence>
<dbReference type="InterPro" id="IPR002491">
    <property type="entry name" value="ABC_transptr_periplasmic_BD"/>
</dbReference>
<comment type="caution">
    <text evidence="8">The sequence shown here is derived from an EMBL/GenBank/DDBJ whole genome shotgun (WGS) entry which is preliminary data.</text>
</comment>
<feature type="domain" description="Fe/B12 periplasmic-binding" evidence="7">
    <location>
        <begin position="94"/>
        <end position="361"/>
    </location>
</feature>
<dbReference type="PROSITE" id="PS51257">
    <property type="entry name" value="PROKAR_LIPOPROTEIN"/>
    <property type="match status" value="1"/>
</dbReference>
<dbReference type="EMBL" id="LQOT01000076">
    <property type="protein sequence ID" value="ORV39570.1"/>
    <property type="molecule type" value="Genomic_DNA"/>
</dbReference>
<reference evidence="8 9" key="1">
    <citation type="submission" date="2016-01" db="EMBL/GenBank/DDBJ databases">
        <title>The new phylogeny of the genus Mycobacterium.</title>
        <authorList>
            <person name="Tarcisio F."/>
            <person name="Conor M."/>
            <person name="Antonella G."/>
            <person name="Elisabetta G."/>
            <person name="Giulia F.S."/>
            <person name="Sara T."/>
            <person name="Anna F."/>
            <person name="Clotilde B."/>
            <person name="Roberto B."/>
            <person name="Veronica D.S."/>
            <person name="Fabio R."/>
            <person name="Monica P."/>
            <person name="Olivier J."/>
            <person name="Enrico T."/>
            <person name="Nicola S."/>
        </authorList>
    </citation>
    <scope>NUCLEOTIDE SEQUENCE [LARGE SCALE GENOMIC DNA]</scope>
    <source>
        <strain evidence="8 9">ATCC 27353</strain>
    </source>
</reference>
<feature type="region of interest" description="Disordered" evidence="5">
    <location>
        <begin position="49"/>
        <end position="70"/>
    </location>
</feature>
<dbReference type="GO" id="GO:1901678">
    <property type="term" value="P:iron coordination entity transport"/>
    <property type="evidence" value="ECO:0007669"/>
    <property type="project" value="UniProtKB-ARBA"/>
</dbReference>
<dbReference type="AlphaFoldDB" id="A0A1X1T4W9"/>
<dbReference type="Proteomes" id="UP000193465">
    <property type="component" value="Unassembled WGS sequence"/>
</dbReference>
<dbReference type="InterPro" id="IPR051313">
    <property type="entry name" value="Bact_iron-sidero_bind"/>
</dbReference>
<proteinExistence type="inferred from homology"/>
<evidence type="ECO:0000313" key="9">
    <source>
        <dbReference type="Proteomes" id="UP000193465"/>
    </source>
</evidence>
<feature type="signal peptide" evidence="6">
    <location>
        <begin position="1"/>
        <end position="21"/>
    </location>
</feature>
<organism evidence="8 9">
    <name type="scientific">Mycolicibacter engbaekii</name>
    <dbReference type="NCBI Taxonomy" id="188915"/>
    <lineage>
        <taxon>Bacteria</taxon>
        <taxon>Bacillati</taxon>
        <taxon>Actinomycetota</taxon>
        <taxon>Actinomycetes</taxon>
        <taxon>Mycobacteriales</taxon>
        <taxon>Mycobacteriaceae</taxon>
        <taxon>Mycolicibacter</taxon>
    </lineage>
</organism>
<comment type="similarity">
    <text evidence="2">Belongs to the bacterial solute-binding protein 8 family.</text>
</comment>
<dbReference type="Gene3D" id="3.40.50.1980">
    <property type="entry name" value="Nitrogenase molybdenum iron protein domain"/>
    <property type="match status" value="2"/>
</dbReference>
<evidence type="ECO:0000256" key="6">
    <source>
        <dbReference type="SAM" id="SignalP"/>
    </source>
</evidence>
<dbReference type="PANTHER" id="PTHR30532">
    <property type="entry name" value="IRON III DICITRATE-BINDING PERIPLASMIC PROTEIN"/>
    <property type="match status" value="1"/>
</dbReference>
<evidence type="ECO:0000259" key="7">
    <source>
        <dbReference type="PROSITE" id="PS50983"/>
    </source>
</evidence>
<dbReference type="PROSITE" id="PS50983">
    <property type="entry name" value="FE_B12_PBP"/>
    <property type="match status" value="1"/>
</dbReference>
<dbReference type="SUPFAM" id="SSF53807">
    <property type="entry name" value="Helical backbone' metal receptor"/>
    <property type="match status" value="1"/>
</dbReference>
<gene>
    <name evidence="8" type="ORF">AWC02_19485</name>
</gene>
<dbReference type="STRING" id="188915.AWC02_19485"/>
<evidence type="ECO:0000256" key="2">
    <source>
        <dbReference type="ARBA" id="ARBA00008814"/>
    </source>
</evidence>
<keyword evidence="4 6" id="KW-0732">Signal</keyword>
<accession>A0A1X1T4W9</accession>
<keyword evidence="3" id="KW-0813">Transport</keyword>
<evidence type="ECO:0000313" key="8">
    <source>
        <dbReference type="EMBL" id="ORV39570.1"/>
    </source>
</evidence>